<keyword evidence="2" id="KW-1185">Reference proteome</keyword>
<dbReference type="EMBL" id="BMDO01000015">
    <property type="protein sequence ID" value="GGI52686.1"/>
    <property type="molecule type" value="Genomic_DNA"/>
</dbReference>
<dbReference type="AlphaFoldDB" id="A0A917N3A0"/>
<accession>A0A917N3A0</accession>
<gene>
    <name evidence="1" type="ORF">GCM10011425_38980</name>
</gene>
<reference evidence="1" key="2">
    <citation type="submission" date="2020-09" db="EMBL/GenBank/DDBJ databases">
        <authorList>
            <person name="Sun Q."/>
            <person name="Sedlacek I."/>
        </authorList>
    </citation>
    <scope>NUCLEOTIDE SEQUENCE</scope>
    <source>
        <strain evidence="1">CCM 8711</strain>
    </source>
</reference>
<name>A0A917N3A0_9SPHI</name>
<organism evidence="1 2">
    <name type="scientific">Mucilaginibacter galii</name>
    <dbReference type="NCBI Taxonomy" id="2005073"/>
    <lineage>
        <taxon>Bacteria</taxon>
        <taxon>Pseudomonadati</taxon>
        <taxon>Bacteroidota</taxon>
        <taxon>Sphingobacteriia</taxon>
        <taxon>Sphingobacteriales</taxon>
        <taxon>Sphingobacteriaceae</taxon>
        <taxon>Mucilaginibacter</taxon>
    </lineage>
</organism>
<sequence>MLVIYSKNSVSFLYLSMYRDPEFFKELSKLVKKILPLIQPVVKNSFLPDSFKEYPNLTIGNSGFPSISNYPSIIDISKFFRPGYNGQKPQIDLTDYSFDIPGMLTT</sequence>
<protein>
    <submittedName>
        <fullName evidence="1">Uncharacterized protein</fullName>
    </submittedName>
</protein>
<evidence type="ECO:0000313" key="1">
    <source>
        <dbReference type="EMBL" id="GGI52686.1"/>
    </source>
</evidence>
<comment type="caution">
    <text evidence="1">The sequence shown here is derived from an EMBL/GenBank/DDBJ whole genome shotgun (WGS) entry which is preliminary data.</text>
</comment>
<evidence type="ECO:0000313" key="2">
    <source>
        <dbReference type="Proteomes" id="UP000662074"/>
    </source>
</evidence>
<proteinExistence type="predicted"/>
<reference evidence="1" key="1">
    <citation type="journal article" date="2014" name="Int. J. Syst. Evol. Microbiol.">
        <title>Complete genome sequence of Corynebacterium casei LMG S-19264T (=DSM 44701T), isolated from a smear-ripened cheese.</title>
        <authorList>
            <consortium name="US DOE Joint Genome Institute (JGI-PGF)"/>
            <person name="Walter F."/>
            <person name="Albersmeier A."/>
            <person name="Kalinowski J."/>
            <person name="Ruckert C."/>
        </authorList>
    </citation>
    <scope>NUCLEOTIDE SEQUENCE</scope>
    <source>
        <strain evidence="1">CCM 8711</strain>
    </source>
</reference>
<dbReference type="Proteomes" id="UP000662074">
    <property type="component" value="Unassembled WGS sequence"/>
</dbReference>
<dbReference type="RefSeq" id="WP_188418789.1">
    <property type="nucleotide sequence ID" value="NZ_BMDO01000015.1"/>
</dbReference>